<name>A0A1E2RXA6_9HYPH</name>
<dbReference type="Gene3D" id="3.90.1150.10">
    <property type="entry name" value="Aspartate Aminotransferase, domain 1"/>
    <property type="match status" value="1"/>
</dbReference>
<protein>
    <submittedName>
        <fullName evidence="1">Diaminobutyrate--2-oxoglutarate transaminase</fullName>
        <ecNumber evidence="1">2.6.1.76</ecNumber>
    </submittedName>
</protein>
<dbReference type="STRING" id="1177755.A7A08_02457"/>
<dbReference type="InterPro" id="IPR015424">
    <property type="entry name" value="PyrdxlP-dep_Trfase"/>
</dbReference>
<dbReference type="AlphaFoldDB" id="A0A1E2RXA6"/>
<keyword evidence="1" id="KW-0032">Aminotransferase</keyword>
<dbReference type="EMBL" id="MASI01000006">
    <property type="protein sequence ID" value="ODA66689.1"/>
    <property type="molecule type" value="Genomic_DNA"/>
</dbReference>
<organism evidence="1 2">
    <name type="scientific">Methyloligella halotolerans</name>
    <dbReference type="NCBI Taxonomy" id="1177755"/>
    <lineage>
        <taxon>Bacteria</taxon>
        <taxon>Pseudomonadati</taxon>
        <taxon>Pseudomonadota</taxon>
        <taxon>Alphaproteobacteria</taxon>
        <taxon>Hyphomicrobiales</taxon>
        <taxon>Hyphomicrobiaceae</taxon>
        <taxon>Methyloligella</taxon>
    </lineage>
</organism>
<dbReference type="SUPFAM" id="SSF53383">
    <property type="entry name" value="PLP-dependent transferases"/>
    <property type="match status" value="1"/>
</dbReference>
<proteinExistence type="predicted"/>
<evidence type="ECO:0000313" key="1">
    <source>
        <dbReference type="EMBL" id="ODA66689.1"/>
    </source>
</evidence>
<dbReference type="Proteomes" id="UP000095087">
    <property type="component" value="Unassembled WGS sequence"/>
</dbReference>
<reference evidence="1 2" key="1">
    <citation type="submission" date="2016-07" db="EMBL/GenBank/DDBJ databases">
        <title>Draft genome sequence of Methyloligella halotolerans C2T (VKM B-2706T=CCUG 61687T=DSM 25045T), a halotolerant polyhydroxybutyrate accumulating methylotroph.</title>
        <authorList>
            <person name="Vasilenko O.V."/>
            <person name="Doronina N.V."/>
            <person name="Poroshina M.N."/>
            <person name="Tarlachkov S.V."/>
            <person name="Trotsenko Y.A."/>
        </authorList>
    </citation>
    <scope>NUCLEOTIDE SEQUENCE [LARGE SCALE GENOMIC DNA]</scope>
    <source>
        <strain evidence="1 2">VKM B-2706</strain>
    </source>
</reference>
<evidence type="ECO:0000313" key="2">
    <source>
        <dbReference type="Proteomes" id="UP000095087"/>
    </source>
</evidence>
<keyword evidence="2" id="KW-1185">Reference proteome</keyword>
<sequence length="61" mass="6719">MPANTMDVFEEWESDVRGYCRIYPTVFKSASNARQVDEAGKSYIDFFAAPGCSISATTTSV</sequence>
<gene>
    <name evidence="1" type="ORF">A7A08_02457</name>
</gene>
<dbReference type="PATRIC" id="fig|1177755.3.peg.2478"/>
<dbReference type="GO" id="GO:0045303">
    <property type="term" value="F:diaminobutyrate-2-oxoglutarate transaminase activity"/>
    <property type="evidence" value="ECO:0007669"/>
    <property type="project" value="UniProtKB-EC"/>
</dbReference>
<comment type="caution">
    <text evidence="1">The sequence shown here is derived from an EMBL/GenBank/DDBJ whole genome shotgun (WGS) entry which is preliminary data.</text>
</comment>
<dbReference type="EC" id="2.6.1.76" evidence="1"/>
<keyword evidence="1" id="KW-0808">Transferase</keyword>
<dbReference type="InterPro" id="IPR015422">
    <property type="entry name" value="PyrdxlP-dep_Trfase_small"/>
</dbReference>
<accession>A0A1E2RXA6</accession>
<dbReference type="RefSeq" id="WP_208430625.1">
    <property type="nucleotide sequence ID" value="NZ_MASI01000006.1"/>
</dbReference>